<keyword evidence="2" id="KW-0812">Transmembrane</keyword>
<keyword evidence="2" id="KW-1133">Transmembrane helix</keyword>
<reference evidence="3" key="1">
    <citation type="submission" date="2022-05" db="EMBL/GenBank/DDBJ databases">
        <title>Jatrophihabitans sp. SB3-54 whole genome sequence.</title>
        <authorList>
            <person name="Suh M.K."/>
            <person name="Eom M.K."/>
            <person name="Kim J.S."/>
            <person name="Kim H.S."/>
            <person name="Do H.E."/>
            <person name="Shin Y.K."/>
            <person name="Lee J.-S."/>
        </authorList>
    </citation>
    <scope>NUCLEOTIDE SEQUENCE</scope>
    <source>
        <strain evidence="3">SB3-54</strain>
    </source>
</reference>
<gene>
    <name evidence="3" type="ORF">M6B22_20555</name>
</gene>
<dbReference type="EMBL" id="CP097463">
    <property type="protein sequence ID" value="WAX56892.1"/>
    <property type="molecule type" value="Genomic_DNA"/>
</dbReference>
<protein>
    <submittedName>
        <fullName evidence="3">DUF948 domain-containing protein</fullName>
    </submittedName>
</protein>
<keyword evidence="4" id="KW-1185">Reference proteome</keyword>
<dbReference type="Pfam" id="PF06103">
    <property type="entry name" value="DUF948"/>
    <property type="match status" value="1"/>
</dbReference>
<sequence>MSGGAIAALIAAIAFAVLVLLLAIPLLKLGRTLDEATLAIRKTHEGATPLLGEAQGTMTQVNAQLAQVEGIAKNVNAMTTNAAAMSAVVSSTLGSPMIKAAAFTYGVRKTVRGRRDADTLREARRRRRGASRRGGER</sequence>
<proteinExistence type="predicted"/>
<dbReference type="Proteomes" id="UP001164693">
    <property type="component" value="Chromosome"/>
</dbReference>
<feature type="region of interest" description="Disordered" evidence="1">
    <location>
        <begin position="114"/>
        <end position="137"/>
    </location>
</feature>
<dbReference type="RefSeq" id="WP_269443428.1">
    <property type="nucleotide sequence ID" value="NZ_CP097463.1"/>
</dbReference>
<evidence type="ECO:0000313" key="4">
    <source>
        <dbReference type="Proteomes" id="UP001164693"/>
    </source>
</evidence>
<name>A0ABY7JWF6_9ACTN</name>
<evidence type="ECO:0000256" key="1">
    <source>
        <dbReference type="SAM" id="MobiDB-lite"/>
    </source>
</evidence>
<evidence type="ECO:0000313" key="3">
    <source>
        <dbReference type="EMBL" id="WAX56892.1"/>
    </source>
</evidence>
<feature type="transmembrane region" description="Helical" evidence="2">
    <location>
        <begin position="6"/>
        <end position="27"/>
    </location>
</feature>
<evidence type="ECO:0000256" key="2">
    <source>
        <dbReference type="SAM" id="Phobius"/>
    </source>
</evidence>
<keyword evidence="2" id="KW-0472">Membrane</keyword>
<dbReference type="InterPro" id="IPR009293">
    <property type="entry name" value="UPF0478"/>
</dbReference>
<accession>A0ABY7JWF6</accession>
<organism evidence="3 4">
    <name type="scientific">Jatrophihabitans cynanchi</name>
    <dbReference type="NCBI Taxonomy" id="2944128"/>
    <lineage>
        <taxon>Bacteria</taxon>
        <taxon>Bacillati</taxon>
        <taxon>Actinomycetota</taxon>
        <taxon>Actinomycetes</taxon>
        <taxon>Jatrophihabitantales</taxon>
        <taxon>Jatrophihabitantaceae</taxon>
        <taxon>Jatrophihabitans</taxon>
    </lineage>
</organism>